<dbReference type="AlphaFoldDB" id="A0A0S7BLQ8"/>
<dbReference type="CDD" id="cd07432">
    <property type="entry name" value="PHP_HisPPase"/>
    <property type="match status" value="1"/>
</dbReference>
<feature type="domain" description="PHP" evidence="1">
    <location>
        <begin position="6"/>
        <end position="56"/>
    </location>
</feature>
<dbReference type="STRING" id="360412.LARV_02703"/>
<gene>
    <name evidence="2" type="ORF">LARV_02703</name>
</gene>
<evidence type="ECO:0000259" key="1">
    <source>
        <dbReference type="Pfam" id="PF02811"/>
    </source>
</evidence>
<evidence type="ECO:0000313" key="3">
    <source>
        <dbReference type="Proteomes" id="UP000055060"/>
    </source>
</evidence>
<evidence type="ECO:0000313" key="2">
    <source>
        <dbReference type="EMBL" id="GAP14923.1"/>
    </source>
</evidence>
<dbReference type="Proteomes" id="UP000055060">
    <property type="component" value="Unassembled WGS sequence"/>
</dbReference>
<dbReference type="OrthoDB" id="9791620at2"/>
<reference evidence="2" key="1">
    <citation type="submission" date="2015-07" db="EMBL/GenBank/DDBJ databases">
        <title>Draft Genome Sequences of Anaerolinea thermolimosa IMO-1, Bellilinea caldifistulae GOMI-1, Leptolinea tardivitalis YMTK-2, Levilinea saccharolytica KIBI-1,Longilinea arvoryzae KOME-1, Previously Described as Members of the Anaerolineaceae (Chloroflexi).</title>
        <authorList>
            <person name="Sekiguchi Y."/>
            <person name="Ohashi A."/>
            <person name="Matsuura N."/>
            <person name="Tourlousse M.D."/>
        </authorList>
    </citation>
    <scope>NUCLEOTIDE SEQUENCE [LARGE SCALE GENOMIC DNA]</scope>
    <source>
        <strain evidence="2">KOME-1</strain>
    </source>
</reference>
<dbReference type="Gene3D" id="3.20.20.140">
    <property type="entry name" value="Metal-dependent hydrolases"/>
    <property type="match status" value="1"/>
</dbReference>
<organism evidence="2">
    <name type="scientific">Longilinea arvoryzae</name>
    <dbReference type="NCBI Taxonomy" id="360412"/>
    <lineage>
        <taxon>Bacteria</taxon>
        <taxon>Bacillati</taxon>
        <taxon>Chloroflexota</taxon>
        <taxon>Anaerolineae</taxon>
        <taxon>Anaerolineales</taxon>
        <taxon>Anaerolineaceae</taxon>
        <taxon>Longilinea</taxon>
    </lineage>
</organism>
<accession>A0A0S7BLQ8</accession>
<dbReference type="InterPro" id="IPR016195">
    <property type="entry name" value="Pol/histidinol_Pase-like"/>
</dbReference>
<name>A0A0S7BLQ8_9CHLR</name>
<dbReference type="GO" id="GO:0003824">
    <property type="term" value="F:catalytic activity"/>
    <property type="evidence" value="ECO:0007669"/>
    <property type="project" value="InterPro"/>
</dbReference>
<keyword evidence="3" id="KW-1185">Reference proteome</keyword>
<protein>
    <submittedName>
        <fullName evidence="2">Protein containg PHP domain</fullName>
    </submittedName>
</protein>
<sequence>MIPPLIVEEALSRGIEWIAITDHNASANVEAVINAAKGTDLTITAGMEVQTQEEIHSLCLFDTLDQILAFQQFIDAALPPLENRPDYFGEQLVVDETGDFIRRETRLLLNSAAISIREAWDKVMELGGLFIPAHIDRKAFGMIANLGFMPIDTPIEALEISRHTTPAVARSTYPQIGQIPLIKSGDAHRLNEFLGLNQLQVEAPRVEELRKALNDLDDRTLTILEAGTDR</sequence>
<dbReference type="InterPro" id="IPR004013">
    <property type="entry name" value="PHP_dom"/>
</dbReference>
<dbReference type="Pfam" id="PF02811">
    <property type="entry name" value="PHP"/>
    <property type="match status" value="1"/>
</dbReference>
<dbReference type="EMBL" id="DF967972">
    <property type="protein sequence ID" value="GAP14923.1"/>
    <property type="molecule type" value="Genomic_DNA"/>
</dbReference>
<dbReference type="SUPFAM" id="SSF89550">
    <property type="entry name" value="PHP domain-like"/>
    <property type="match status" value="1"/>
</dbReference>
<proteinExistence type="predicted"/>